<dbReference type="PANTHER" id="PTHR11802">
    <property type="entry name" value="SERINE PROTEASE FAMILY S10 SERINE CARBOXYPEPTIDASE"/>
    <property type="match status" value="1"/>
</dbReference>
<keyword evidence="3" id="KW-1185">Reference proteome</keyword>
<dbReference type="GO" id="GO:0009742">
    <property type="term" value="P:brassinosteroid mediated signaling pathway"/>
    <property type="evidence" value="ECO:0007669"/>
    <property type="project" value="TreeGrafter"/>
</dbReference>
<organism evidence="2 3">
    <name type="scientific">Paspalum notatum var. saurae</name>
    <dbReference type="NCBI Taxonomy" id="547442"/>
    <lineage>
        <taxon>Eukaryota</taxon>
        <taxon>Viridiplantae</taxon>
        <taxon>Streptophyta</taxon>
        <taxon>Embryophyta</taxon>
        <taxon>Tracheophyta</taxon>
        <taxon>Spermatophyta</taxon>
        <taxon>Magnoliopsida</taxon>
        <taxon>Liliopsida</taxon>
        <taxon>Poales</taxon>
        <taxon>Poaceae</taxon>
        <taxon>PACMAD clade</taxon>
        <taxon>Panicoideae</taxon>
        <taxon>Andropogonodae</taxon>
        <taxon>Paspaleae</taxon>
        <taxon>Paspalinae</taxon>
        <taxon>Paspalum</taxon>
    </lineage>
</organism>
<sequence>MLELRGCDLSTSAARGLLELRHILEKIGPFRIKPNGTFLFLNKYSRNRGHYVPKLARKIIEYNKASPRLFINQIGILVKTYAEKYYNRLDVQKATHANTTRIPYRWTASSDVLIKAWQELEFSMLPTHRTLIKAGLRIWVFSGDTDFVVPVTARRFAINNLGRGLSEVYEGLKFASVRGAGHEVSLFQPRGAFRMFQAFLAGVWGAIA</sequence>
<protein>
    <submittedName>
        <fullName evidence="2">Uncharacterized protein</fullName>
    </submittedName>
</protein>
<gene>
    <name evidence="2" type="ORF">U9M48_000790</name>
</gene>
<dbReference type="Proteomes" id="UP001341281">
    <property type="component" value="Chromosome 01"/>
</dbReference>
<dbReference type="Gene3D" id="6.10.250.940">
    <property type="match status" value="1"/>
</dbReference>
<accession>A0AAQ3SHN1</accession>
<comment type="similarity">
    <text evidence="1">Belongs to the peptidase S10 family.</text>
</comment>
<dbReference type="Gene3D" id="3.40.50.12670">
    <property type="match status" value="1"/>
</dbReference>
<dbReference type="SUPFAM" id="SSF53474">
    <property type="entry name" value="alpha/beta-Hydrolases"/>
    <property type="match status" value="1"/>
</dbReference>
<dbReference type="GO" id="GO:0005773">
    <property type="term" value="C:vacuole"/>
    <property type="evidence" value="ECO:0007669"/>
    <property type="project" value="TreeGrafter"/>
</dbReference>
<name>A0AAQ3SHN1_PASNO</name>
<dbReference type="Pfam" id="PF00450">
    <property type="entry name" value="Peptidase_S10"/>
    <property type="match status" value="2"/>
</dbReference>
<evidence type="ECO:0000313" key="2">
    <source>
        <dbReference type="EMBL" id="WVZ49425.1"/>
    </source>
</evidence>
<dbReference type="InterPro" id="IPR029058">
    <property type="entry name" value="AB_hydrolase_fold"/>
</dbReference>
<dbReference type="GO" id="GO:0006508">
    <property type="term" value="P:proteolysis"/>
    <property type="evidence" value="ECO:0007669"/>
    <property type="project" value="InterPro"/>
</dbReference>
<evidence type="ECO:0000256" key="1">
    <source>
        <dbReference type="ARBA" id="ARBA00009431"/>
    </source>
</evidence>
<dbReference type="AlphaFoldDB" id="A0AAQ3SHN1"/>
<dbReference type="PANTHER" id="PTHR11802:SF25">
    <property type="entry name" value="SERINE CARBOXYPEPTIDASE 24"/>
    <property type="match status" value="1"/>
</dbReference>
<evidence type="ECO:0000313" key="3">
    <source>
        <dbReference type="Proteomes" id="UP001341281"/>
    </source>
</evidence>
<proteinExistence type="inferred from homology"/>
<dbReference type="InterPro" id="IPR001563">
    <property type="entry name" value="Peptidase_S10"/>
</dbReference>
<reference evidence="2 3" key="1">
    <citation type="submission" date="2024-02" db="EMBL/GenBank/DDBJ databases">
        <title>High-quality chromosome-scale genome assembly of Pensacola bahiagrass (Paspalum notatum Flugge var. saurae).</title>
        <authorList>
            <person name="Vega J.M."/>
            <person name="Podio M."/>
            <person name="Orjuela J."/>
            <person name="Siena L.A."/>
            <person name="Pessino S.C."/>
            <person name="Combes M.C."/>
            <person name="Mariac C."/>
            <person name="Albertini E."/>
            <person name="Pupilli F."/>
            <person name="Ortiz J.P.A."/>
            <person name="Leblanc O."/>
        </authorList>
    </citation>
    <scope>NUCLEOTIDE SEQUENCE [LARGE SCALE GENOMIC DNA]</scope>
    <source>
        <strain evidence="2">R1</strain>
        <tissue evidence="2">Leaf</tissue>
    </source>
</reference>
<dbReference type="GO" id="GO:0004185">
    <property type="term" value="F:serine-type carboxypeptidase activity"/>
    <property type="evidence" value="ECO:0007669"/>
    <property type="project" value="InterPro"/>
</dbReference>
<dbReference type="EMBL" id="CP144745">
    <property type="protein sequence ID" value="WVZ49425.1"/>
    <property type="molecule type" value="Genomic_DNA"/>
</dbReference>
<dbReference type="Gene3D" id="3.40.50.11320">
    <property type="match status" value="1"/>
</dbReference>